<accession>A0A3S9XCS3</accession>
<keyword evidence="5 7" id="KW-0813">Transport</keyword>
<evidence type="ECO:0000259" key="9">
    <source>
        <dbReference type="Pfam" id="PF12849"/>
    </source>
</evidence>
<gene>
    <name evidence="10" type="primary">pstS</name>
    <name evidence="10" type="ORF">DM558_05540</name>
</gene>
<evidence type="ECO:0000256" key="6">
    <source>
        <dbReference type="ARBA" id="ARBA00022592"/>
    </source>
</evidence>
<evidence type="ECO:0000256" key="4">
    <source>
        <dbReference type="ARBA" id="ARBA00021889"/>
    </source>
</evidence>
<dbReference type="InterPro" id="IPR005673">
    <property type="entry name" value="ABC_phos-bd_PstS"/>
</dbReference>
<evidence type="ECO:0000256" key="1">
    <source>
        <dbReference type="ARBA" id="ARBA00002841"/>
    </source>
</evidence>
<protein>
    <recommendedName>
        <fullName evidence="4 7">Phosphate-binding protein PstS</fullName>
    </recommendedName>
</protein>
<keyword evidence="11" id="KW-1185">Reference proteome</keyword>
<dbReference type="AlphaFoldDB" id="A0A3S9XCS3"/>
<dbReference type="KEGG" id="emo:DM558_05540"/>
<dbReference type="CDD" id="cd13565">
    <property type="entry name" value="PBP2_PstS"/>
    <property type="match status" value="1"/>
</dbReference>
<dbReference type="PANTHER" id="PTHR42996">
    <property type="entry name" value="PHOSPHATE-BINDING PROTEIN PSTS"/>
    <property type="match status" value="1"/>
</dbReference>
<dbReference type="EMBL" id="CP029822">
    <property type="protein sequence ID" value="AZS50272.1"/>
    <property type="molecule type" value="Genomic_DNA"/>
</dbReference>
<evidence type="ECO:0000313" key="11">
    <source>
        <dbReference type="Proteomes" id="UP000273143"/>
    </source>
</evidence>
<feature type="chain" id="PRO_5019585977" description="Phosphate-binding protein PstS" evidence="8">
    <location>
        <begin position="24"/>
        <end position="344"/>
    </location>
</feature>
<keyword evidence="6 7" id="KW-0592">Phosphate transport</keyword>
<proteinExistence type="inferred from homology"/>
<dbReference type="GO" id="GO:0035435">
    <property type="term" value="P:phosphate ion transmembrane transport"/>
    <property type="evidence" value="ECO:0007669"/>
    <property type="project" value="InterPro"/>
</dbReference>
<evidence type="ECO:0000256" key="2">
    <source>
        <dbReference type="ARBA" id="ARBA00008725"/>
    </source>
</evidence>
<keyword evidence="8" id="KW-0732">Signal</keyword>
<dbReference type="SUPFAM" id="SSF53850">
    <property type="entry name" value="Periplasmic binding protein-like II"/>
    <property type="match status" value="1"/>
</dbReference>
<name>A0A3S9XCS3_9GAMM</name>
<dbReference type="InterPro" id="IPR024370">
    <property type="entry name" value="PBP_domain"/>
</dbReference>
<dbReference type="GO" id="GO:0043190">
    <property type="term" value="C:ATP-binding cassette (ABC) transporter complex"/>
    <property type="evidence" value="ECO:0007669"/>
    <property type="project" value="InterPro"/>
</dbReference>
<comment type="subunit">
    <text evidence="3 7">The complex is composed of two ATP-binding proteins (PstB), two transmembrane proteins (PstC and PstA) and a solute-binding protein (PstS).</text>
</comment>
<sequence length="344" mass="37145">MKIAACLKVLGFASLLVSLPTVAKDMTGAGASFPAPIYSKWADTYHKETGNRVNYQSIGSSAGVKQIIAKTVDFGASDAPLSDEELSKEGLIQFPTVIGGVVPVVNIKGIQQGQLKLTGDVLANIYLGKITHWDDEAIKKLNPTLNLPNAKITVVRRADGSGTSFVFTSYLAKVSDDWKKDVGAGAAVKWPVGVGGKGNEGVSTYVMRLPNSIGFVEYAYAKQNNMSYVALQNAAGNFITPNDESFKSAAEGIDWEKTFAQDMTNAKGANAWPLSTATYILVYQKPEDVSGTEATLKFFNWAFEKGDKEAIALDYVPFPDSVKKTIRQSWSKVVDAKTNKAINY</sequence>
<evidence type="ECO:0000256" key="3">
    <source>
        <dbReference type="ARBA" id="ARBA00011529"/>
    </source>
</evidence>
<dbReference type="Proteomes" id="UP000273143">
    <property type="component" value="Chromosome"/>
</dbReference>
<feature type="domain" description="PBP" evidence="9">
    <location>
        <begin position="21"/>
        <end position="303"/>
    </location>
</feature>
<evidence type="ECO:0000256" key="8">
    <source>
        <dbReference type="SAM" id="SignalP"/>
    </source>
</evidence>
<dbReference type="Pfam" id="PF12849">
    <property type="entry name" value="PBP_like_2"/>
    <property type="match status" value="1"/>
</dbReference>
<dbReference type="InterPro" id="IPR050962">
    <property type="entry name" value="Phosphate-bind_PstS"/>
</dbReference>
<dbReference type="NCBIfam" id="NF008171">
    <property type="entry name" value="PRK10918.1"/>
    <property type="match status" value="1"/>
</dbReference>
<organism evidence="10 11">
    <name type="scientific">Entomomonas moraniae</name>
    <dbReference type="NCBI Taxonomy" id="2213226"/>
    <lineage>
        <taxon>Bacteria</taxon>
        <taxon>Pseudomonadati</taxon>
        <taxon>Pseudomonadota</taxon>
        <taxon>Gammaproteobacteria</taxon>
        <taxon>Pseudomonadales</taxon>
        <taxon>Pseudomonadaceae</taxon>
        <taxon>Entomomonas</taxon>
    </lineage>
</organism>
<evidence type="ECO:0000313" key="10">
    <source>
        <dbReference type="EMBL" id="AZS50272.1"/>
    </source>
</evidence>
<comment type="function">
    <text evidence="1 7">Part of the ABC transporter complex PstSACB involved in phosphate import.</text>
</comment>
<dbReference type="NCBIfam" id="TIGR00975">
    <property type="entry name" value="3a0107s03"/>
    <property type="match status" value="1"/>
</dbReference>
<evidence type="ECO:0000256" key="7">
    <source>
        <dbReference type="PIRNR" id="PIRNR002756"/>
    </source>
</evidence>
<evidence type="ECO:0000256" key="5">
    <source>
        <dbReference type="ARBA" id="ARBA00022448"/>
    </source>
</evidence>
<dbReference type="PIRSF" id="PIRSF002756">
    <property type="entry name" value="PstS"/>
    <property type="match status" value="1"/>
</dbReference>
<dbReference type="Gene3D" id="3.40.190.10">
    <property type="entry name" value="Periplasmic binding protein-like II"/>
    <property type="match status" value="2"/>
</dbReference>
<feature type="signal peptide" evidence="8">
    <location>
        <begin position="1"/>
        <end position="23"/>
    </location>
</feature>
<comment type="similarity">
    <text evidence="2 7">Belongs to the PstS family.</text>
</comment>
<dbReference type="GO" id="GO:0042301">
    <property type="term" value="F:phosphate ion binding"/>
    <property type="evidence" value="ECO:0007669"/>
    <property type="project" value="InterPro"/>
</dbReference>
<reference evidence="11" key="1">
    <citation type="submission" date="2018-06" db="EMBL/GenBank/DDBJ databases">
        <title>Complete genome of Pseudomonas insecticola strain QZS01.</title>
        <authorList>
            <person name="Wang J."/>
            <person name="Su Q."/>
        </authorList>
    </citation>
    <scope>NUCLEOTIDE SEQUENCE [LARGE SCALE GENOMIC DNA]</scope>
    <source>
        <strain evidence="11">QZS01</strain>
    </source>
</reference>
<dbReference type="PANTHER" id="PTHR42996:SF1">
    <property type="entry name" value="PHOSPHATE-BINDING PROTEIN PSTS"/>
    <property type="match status" value="1"/>
</dbReference>